<accession>A0A0F9VC30</accession>
<dbReference type="EMBL" id="LAZR01000593">
    <property type="protein sequence ID" value="KKN63348.1"/>
    <property type="molecule type" value="Genomic_DNA"/>
</dbReference>
<evidence type="ECO:0000313" key="1">
    <source>
        <dbReference type="EMBL" id="KKN63348.1"/>
    </source>
</evidence>
<organism evidence="1">
    <name type="scientific">marine sediment metagenome</name>
    <dbReference type="NCBI Taxonomy" id="412755"/>
    <lineage>
        <taxon>unclassified sequences</taxon>
        <taxon>metagenomes</taxon>
        <taxon>ecological metagenomes</taxon>
    </lineage>
</organism>
<protein>
    <submittedName>
        <fullName evidence="1">Uncharacterized protein</fullName>
    </submittedName>
</protein>
<proteinExistence type="predicted"/>
<name>A0A0F9VC30_9ZZZZ</name>
<comment type="caution">
    <text evidence="1">The sequence shown here is derived from an EMBL/GenBank/DDBJ whole genome shotgun (WGS) entry which is preliminary data.</text>
</comment>
<sequence>MIIGIVCKCKCTKEFIINISETNILDSSSMKIYNEWECSKCTEKPEPPKVRVLKNLAF</sequence>
<dbReference type="AlphaFoldDB" id="A0A0F9VC30"/>
<gene>
    <name evidence="1" type="ORF">LCGC14_0502960</name>
</gene>
<reference evidence="1" key="1">
    <citation type="journal article" date="2015" name="Nature">
        <title>Complex archaea that bridge the gap between prokaryotes and eukaryotes.</title>
        <authorList>
            <person name="Spang A."/>
            <person name="Saw J.H."/>
            <person name="Jorgensen S.L."/>
            <person name="Zaremba-Niedzwiedzka K."/>
            <person name="Martijn J."/>
            <person name="Lind A.E."/>
            <person name="van Eijk R."/>
            <person name="Schleper C."/>
            <person name="Guy L."/>
            <person name="Ettema T.J."/>
        </authorList>
    </citation>
    <scope>NUCLEOTIDE SEQUENCE</scope>
</reference>